<dbReference type="EMBL" id="DS985264">
    <property type="protein sequence ID" value="EDV19992.1"/>
    <property type="molecule type" value="Genomic_DNA"/>
</dbReference>
<evidence type="ECO:0000313" key="1">
    <source>
        <dbReference type="EMBL" id="EDV19992.1"/>
    </source>
</evidence>
<keyword evidence="2" id="KW-1185">Reference proteome</keyword>
<evidence type="ECO:0000313" key="2">
    <source>
        <dbReference type="Proteomes" id="UP000009022"/>
    </source>
</evidence>
<dbReference type="GeneID" id="6758795"/>
<protein>
    <submittedName>
        <fullName evidence="1">Uncharacterized protein</fullName>
    </submittedName>
</protein>
<sequence length="244" mass="27213">MIRKDLAWYQQLCKQFIDNNNDYLYDPKNKITYYALQKSDISEASQVGSQCMARNPFYLAIGMSAEEYLKDIVVTCQIAADAGISSVARDSHGNMVGINLVYSLFTAINVTYGQESFERCGQKFTPFLNALVQLLKTTPWHEYGDPQRIAYIDDLAVLKSASGIGIGFILPEISVALAQRQGYTHITGITTEKILEGDANVLPNWKVINSIDVASIAGNDGKEKAFESIARQGHLRLQWKLFIT</sequence>
<reference evidence="1 2" key="1">
    <citation type="journal article" date="2008" name="Nature">
        <title>The Trichoplax genome and the nature of placozoans.</title>
        <authorList>
            <person name="Srivastava M."/>
            <person name="Begovic E."/>
            <person name="Chapman J."/>
            <person name="Putnam N.H."/>
            <person name="Hellsten U."/>
            <person name="Kawashima T."/>
            <person name="Kuo A."/>
            <person name="Mitros T."/>
            <person name="Salamov A."/>
            <person name="Carpenter M.L."/>
            <person name="Signorovitch A.Y."/>
            <person name="Moreno M.A."/>
            <person name="Kamm K."/>
            <person name="Grimwood J."/>
            <person name="Schmutz J."/>
            <person name="Shapiro H."/>
            <person name="Grigoriev I.V."/>
            <person name="Buss L.W."/>
            <person name="Schierwater B."/>
            <person name="Dellaporta S.L."/>
            <person name="Rokhsar D.S."/>
        </authorList>
    </citation>
    <scope>NUCLEOTIDE SEQUENCE [LARGE SCALE GENOMIC DNA]</scope>
    <source>
        <strain evidence="1 2">Grell-BS-1999</strain>
    </source>
</reference>
<gene>
    <name evidence="1" type="ORF">TRIADDRAFT_61581</name>
</gene>
<dbReference type="PANTHER" id="PTHR20905:SF1">
    <property type="entry name" value="AT07410P-RELATED"/>
    <property type="match status" value="1"/>
</dbReference>
<dbReference type="Proteomes" id="UP000009022">
    <property type="component" value="Unassembled WGS sequence"/>
</dbReference>
<accession>B3SBE0</accession>
<organism evidence="1 2">
    <name type="scientific">Trichoplax adhaerens</name>
    <name type="common">Trichoplax reptans</name>
    <dbReference type="NCBI Taxonomy" id="10228"/>
    <lineage>
        <taxon>Eukaryota</taxon>
        <taxon>Metazoa</taxon>
        <taxon>Placozoa</taxon>
        <taxon>Uniplacotomia</taxon>
        <taxon>Trichoplacea</taxon>
        <taxon>Trichoplacidae</taxon>
        <taxon>Trichoplax</taxon>
    </lineage>
</organism>
<dbReference type="PANTHER" id="PTHR20905">
    <property type="entry name" value="N-ACETYLTRANSFERASE-RELATED"/>
    <property type="match status" value="1"/>
</dbReference>
<name>B3SBE0_TRIAD</name>
<dbReference type="CTD" id="6758795"/>
<dbReference type="GO" id="GO:0008080">
    <property type="term" value="F:N-acetyltransferase activity"/>
    <property type="evidence" value="ECO:0000318"/>
    <property type="project" value="GO_Central"/>
</dbReference>
<proteinExistence type="predicted"/>
<dbReference type="InterPro" id="IPR016181">
    <property type="entry name" value="Acyl_CoA_acyltransferase"/>
</dbReference>
<dbReference type="Gene3D" id="3.40.630.30">
    <property type="match status" value="1"/>
</dbReference>
<dbReference type="KEGG" id="tad:TRIADDRAFT_61581"/>
<dbReference type="FunFam" id="3.40.630.30:FF:000100">
    <property type="entry name" value="Predicted protein"/>
    <property type="match status" value="1"/>
</dbReference>
<dbReference type="PhylomeDB" id="B3SBE0"/>
<dbReference type="AlphaFoldDB" id="B3SBE0"/>
<dbReference type="HOGENOM" id="CLU_1139293_0_0_1"/>
<dbReference type="SUPFAM" id="SSF55729">
    <property type="entry name" value="Acyl-CoA N-acyltransferases (Nat)"/>
    <property type="match status" value="1"/>
</dbReference>
<dbReference type="InParanoid" id="B3SBE0"/>
<dbReference type="RefSeq" id="XP_002117582.1">
    <property type="nucleotide sequence ID" value="XM_002117546.1"/>
</dbReference>